<keyword evidence="2" id="KW-1185">Reference proteome</keyword>
<dbReference type="AlphaFoldDB" id="A0A5C5XUX7"/>
<evidence type="ECO:0000313" key="2">
    <source>
        <dbReference type="Proteomes" id="UP000318053"/>
    </source>
</evidence>
<proteinExistence type="predicted"/>
<dbReference type="Proteomes" id="UP000318053">
    <property type="component" value="Unassembled WGS sequence"/>
</dbReference>
<accession>A0A5C5XUX7</accession>
<name>A0A5C5XUX7_9BACT</name>
<comment type="caution">
    <text evidence="1">The sequence shown here is derived from an EMBL/GenBank/DDBJ whole genome shotgun (WGS) entry which is preliminary data.</text>
</comment>
<sequence>MVPATEGWYNAPPPPPAFHWLDVLAEGRFDDVATQLFDFPMAAPLVANRLSLLDQVTCPHCWNVFAPAESLWVSEHPDLIGDAKLGDIHAVRFLPSRFSPEGDAIDSEGYRATRLACPNCHLEVPRPLFQLPAIFYSILGAPACGKSYFLASMTWQLRQMLPKRFKVTLHDADASANARLHAYEEQQFLNADPDALVSIAKTETQGDMYDQVQMGDHSITLPRPFLFTLQPTATHPNHARAKAMSRVICLYDNAGESFLPGTDSVTSPVTRHLAHSACLFFCFDPTQDPRFRRACEGKSDDPQMKPRNARLQREASVRQDTILLEAISRVRRHAGLREDEQHQGPMVIVVTKWDSWKELLPDVSNAEPYFDRDEHSVRTLDSDRIRETSSAVEALLQEFCPEIVAAAQGFARELVFIPVSATGVSPEVDDATGSLGIRPCNIHPYWVEVPLLYALSTWTRGLIGAQYRIPKKQSSTEDTDA</sequence>
<dbReference type="EMBL" id="SJPK01000005">
    <property type="protein sequence ID" value="TWT66371.1"/>
    <property type="molecule type" value="Genomic_DNA"/>
</dbReference>
<organism evidence="1 2">
    <name type="scientific">Allorhodopirellula solitaria</name>
    <dbReference type="NCBI Taxonomy" id="2527987"/>
    <lineage>
        <taxon>Bacteria</taxon>
        <taxon>Pseudomonadati</taxon>
        <taxon>Planctomycetota</taxon>
        <taxon>Planctomycetia</taxon>
        <taxon>Pirellulales</taxon>
        <taxon>Pirellulaceae</taxon>
        <taxon>Allorhodopirellula</taxon>
    </lineage>
</organism>
<reference evidence="1 2" key="1">
    <citation type="submission" date="2019-02" db="EMBL/GenBank/DDBJ databases">
        <title>Deep-cultivation of Planctomycetes and their phenomic and genomic characterization uncovers novel biology.</title>
        <authorList>
            <person name="Wiegand S."/>
            <person name="Jogler M."/>
            <person name="Boedeker C."/>
            <person name="Pinto D."/>
            <person name="Vollmers J."/>
            <person name="Rivas-Marin E."/>
            <person name="Kohn T."/>
            <person name="Peeters S.H."/>
            <person name="Heuer A."/>
            <person name="Rast P."/>
            <person name="Oberbeckmann S."/>
            <person name="Bunk B."/>
            <person name="Jeske O."/>
            <person name="Meyerdierks A."/>
            <person name="Storesund J.E."/>
            <person name="Kallscheuer N."/>
            <person name="Luecker S."/>
            <person name="Lage O.M."/>
            <person name="Pohl T."/>
            <person name="Merkel B.J."/>
            <person name="Hornburger P."/>
            <person name="Mueller R.-W."/>
            <person name="Bruemmer F."/>
            <person name="Labrenz M."/>
            <person name="Spormann A.M."/>
            <person name="Op Den Camp H."/>
            <person name="Overmann J."/>
            <person name="Amann R."/>
            <person name="Jetten M.S.M."/>
            <person name="Mascher T."/>
            <person name="Medema M.H."/>
            <person name="Devos D.P."/>
            <person name="Kaster A.-K."/>
            <person name="Ovreas L."/>
            <person name="Rohde M."/>
            <person name="Galperin M.Y."/>
            <person name="Jogler C."/>
        </authorList>
    </citation>
    <scope>NUCLEOTIDE SEQUENCE [LARGE SCALE GENOMIC DNA]</scope>
    <source>
        <strain evidence="1 2">CA85</strain>
    </source>
</reference>
<gene>
    <name evidence="1" type="ORF">CA85_24650</name>
</gene>
<protein>
    <submittedName>
        <fullName evidence="1">Uncharacterized protein</fullName>
    </submittedName>
</protein>
<evidence type="ECO:0000313" key="1">
    <source>
        <dbReference type="EMBL" id="TWT66371.1"/>
    </source>
</evidence>